<feature type="compositionally biased region" description="Basic and acidic residues" evidence="8">
    <location>
        <begin position="300"/>
        <end position="310"/>
    </location>
</feature>
<dbReference type="SUPFAM" id="SSF51338">
    <property type="entry name" value="Composite domain of metallo-dependent hydrolases"/>
    <property type="match status" value="1"/>
</dbReference>
<name>A0A642VAF0_9ASCO</name>
<keyword evidence="6" id="KW-0119">Carbohydrate metabolism</keyword>
<evidence type="ECO:0000256" key="3">
    <source>
        <dbReference type="ARBA" id="ARBA00018029"/>
    </source>
</evidence>
<dbReference type="CDD" id="cd00854">
    <property type="entry name" value="NagA"/>
    <property type="match status" value="1"/>
</dbReference>
<evidence type="ECO:0000256" key="1">
    <source>
        <dbReference type="ARBA" id="ARBA00010716"/>
    </source>
</evidence>
<organism evidence="10 11">
    <name type="scientific">Trichomonascus ciferrii</name>
    <dbReference type="NCBI Taxonomy" id="44093"/>
    <lineage>
        <taxon>Eukaryota</taxon>
        <taxon>Fungi</taxon>
        <taxon>Dikarya</taxon>
        <taxon>Ascomycota</taxon>
        <taxon>Saccharomycotina</taxon>
        <taxon>Dipodascomycetes</taxon>
        <taxon>Dipodascales</taxon>
        <taxon>Trichomonascaceae</taxon>
        <taxon>Trichomonascus</taxon>
        <taxon>Trichomonascus ciferrii complex</taxon>
    </lineage>
</organism>
<feature type="compositionally biased region" description="Low complexity" evidence="8">
    <location>
        <begin position="1"/>
        <end position="17"/>
    </location>
</feature>
<dbReference type="Gene3D" id="3.20.20.140">
    <property type="entry name" value="Metal-dependent hydrolases"/>
    <property type="match status" value="1"/>
</dbReference>
<reference evidence="10" key="1">
    <citation type="journal article" date="2019" name="G3 (Bethesda)">
        <title>Genome Assemblies of Two Rare Opportunistic Yeast Pathogens: Diutina rugosa (syn. Candida rugosa) and Trichomonascus ciferrii (syn. Candida ciferrii).</title>
        <authorList>
            <person name="Mixao V."/>
            <person name="Saus E."/>
            <person name="Hansen A.P."/>
            <person name="Lass-Florl C."/>
            <person name="Gabaldon T."/>
        </authorList>
    </citation>
    <scope>NUCLEOTIDE SEQUENCE</scope>
    <source>
        <strain evidence="10">CBS 4856</strain>
    </source>
</reference>
<dbReference type="InterPro" id="IPR032466">
    <property type="entry name" value="Metal_Hydrolase"/>
</dbReference>
<evidence type="ECO:0000313" key="10">
    <source>
        <dbReference type="EMBL" id="KAA8917090.1"/>
    </source>
</evidence>
<dbReference type="SUPFAM" id="SSF51556">
    <property type="entry name" value="Metallo-dependent hydrolases"/>
    <property type="match status" value="1"/>
</dbReference>
<sequence length="481" mass="52082">MPGDISIDLSHLSSSEGSDNEVNEMLQNSGLSSPCSITSEAAFTHSEDHRFVQFVNATLCDDGKLTPDSELWVDCSSGLIIDTPSKDNLPENFTTVDLNGDLISPGFIDAQLNGAFGFDFSDDKYGDGSEEAFKAGFQDVCKRLVKTGVTSFCPTLPSTFKQVYRKVLPTLEPTRSANGAENLGVHLEGPFLSPQKPGCHPKDAIMTAPEKIETFKDVYGEENLKKARIVTVAAEQDGVMESIPDLAKMGLTVSLGHSVLTYSGGCQAVKNGATMITHVYNAMKQPHHRESGLFGLLGANDHDLSEEPQPKRRPRSQLAAFDSSKKVFERPYYGMIVDGIHVHPSCVKIAYHSFPEGCVLVTDAMAPMGLPSGTYPWSTQMIRKEGLKLFLDGTDTIAGSAVEMDISVRNLVDWAGISLPEALKCVTINPARAIGVENKKGTLKPGSDADLTILDGQGNVKKVYKLGRKAYEATKKNVPLY</sequence>
<keyword evidence="4" id="KW-0479">Metal-binding</keyword>
<feature type="domain" description="Amidohydrolase-related" evidence="9">
    <location>
        <begin position="103"/>
        <end position="468"/>
    </location>
</feature>
<keyword evidence="5" id="KW-0378">Hydrolase</keyword>
<dbReference type="InterPro" id="IPR003764">
    <property type="entry name" value="GlcNAc_6-P_deAcase"/>
</dbReference>
<dbReference type="Gene3D" id="2.30.40.10">
    <property type="entry name" value="Urease, subunit C, domain 1"/>
    <property type="match status" value="1"/>
</dbReference>
<dbReference type="PANTHER" id="PTHR11113">
    <property type="entry name" value="N-ACETYLGLUCOSAMINE-6-PHOSPHATE DEACETYLASE"/>
    <property type="match status" value="1"/>
</dbReference>
<gene>
    <name evidence="10" type="ORF">TRICI_000762</name>
</gene>
<dbReference type="InterPro" id="IPR011059">
    <property type="entry name" value="Metal-dep_hydrolase_composite"/>
</dbReference>
<evidence type="ECO:0000313" key="11">
    <source>
        <dbReference type="Proteomes" id="UP000761534"/>
    </source>
</evidence>
<feature type="region of interest" description="Disordered" evidence="8">
    <location>
        <begin position="1"/>
        <end position="31"/>
    </location>
</feature>
<dbReference type="VEuPathDB" id="FungiDB:TRICI_000762"/>
<evidence type="ECO:0000256" key="6">
    <source>
        <dbReference type="ARBA" id="ARBA00023277"/>
    </source>
</evidence>
<evidence type="ECO:0000256" key="8">
    <source>
        <dbReference type="SAM" id="MobiDB-lite"/>
    </source>
</evidence>
<dbReference type="Proteomes" id="UP000761534">
    <property type="component" value="Unassembled WGS sequence"/>
</dbReference>
<feature type="region of interest" description="Disordered" evidence="8">
    <location>
        <begin position="299"/>
        <end position="318"/>
    </location>
</feature>
<protein>
    <recommendedName>
        <fullName evidence="3">N-acetylglucosamine-6-phosphate deacetylase</fullName>
        <ecNumber evidence="2">3.5.1.25</ecNumber>
    </recommendedName>
</protein>
<evidence type="ECO:0000256" key="7">
    <source>
        <dbReference type="ARBA" id="ARBA00047647"/>
    </source>
</evidence>
<dbReference type="EC" id="3.5.1.25" evidence="2"/>
<evidence type="ECO:0000259" key="9">
    <source>
        <dbReference type="Pfam" id="PF01979"/>
    </source>
</evidence>
<dbReference type="EMBL" id="SWFS01000066">
    <property type="protein sequence ID" value="KAA8917090.1"/>
    <property type="molecule type" value="Genomic_DNA"/>
</dbReference>
<dbReference type="OrthoDB" id="10264777at2759"/>
<proteinExistence type="inferred from homology"/>
<evidence type="ECO:0000256" key="4">
    <source>
        <dbReference type="ARBA" id="ARBA00022723"/>
    </source>
</evidence>
<accession>A0A642VAF0</accession>
<dbReference type="InterPro" id="IPR006680">
    <property type="entry name" value="Amidohydro-rel"/>
</dbReference>
<comment type="similarity">
    <text evidence="1">Belongs to the metallo-dependent hydrolases superfamily. NagA family.</text>
</comment>
<keyword evidence="11" id="KW-1185">Reference proteome</keyword>
<evidence type="ECO:0000256" key="2">
    <source>
        <dbReference type="ARBA" id="ARBA00011899"/>
    </source>
</evidence>
<dbReference type="GO" id="GO:0046872">
    <property type="term" value="F:metal ion binding"/>
    <property type="evidence" value="ECO:0007669"/>
    <property type="project" value="UniProtKB-KW"/>
</dbReference>
<dbReference type="Pfam" id="PF01979">
    <property type="entry name" value="Amidohydro_1"/>
    <property type="match status" value="1"/>
</dbReference>
<dbReference type="GO" id="GO:0006046">
    <property type="term" value="P:N-acetylglucosamine catabolic process"/>
    <property type="evidence" value="ECO:0007669"/>
    <property type="project" value="TreeGrafter"/>
</dbReference>
<comment type="caution">
    <text evidence="10">The sequence shown here is derived from an EMBL/GenBank/DDBJ whole genome shotgun (WGS) entry which is preliminary data.</text>
</comment>
<dbReference type="GO" id="GO:0008448">
    <property type="term" value="F:N-acetylglucosamine-6-phosphate deacetylase activity"/>
    <property type="evidence" value="ECO:0007669"/>
    <property type="project" value="UniProtKB-EC"/>
</dbReference>
<evidence type="ECO:0000256" key="5">
    <source>
        <dbReference type="ARBA" id="ARBA00022801"/>
    </source>
</evidence>
<dbReference type="PANTHER" id="PTHR11113:SF14">
    <property type="entry name" value="N-ACETYLGLUCOSAMINE-6-PHOSPHATE DEACETYLASE"/>
    <property type="match status" value="1"/>
</dbReference>
<comment type="catalytic activity">
    <reaction evidence="7">
        <text>N-acetyl-D-glucosamine 6-phosphate + H2O = D-glucosamine 6-phosphate + acetate</text>
        <dbReference type="Rhea" id="RHEA:22936"/>
        <dbReference type="ChEBI" id="CHEBI:15377"/>
        <dbReference type="ChEBI" id="CHEBI:30089"/>
        <dbReference type="ChEBI" id="CHEBI:57513"/>
        <dbReference type="ChEBI" id="CHEBI:58725"/>
        <dbReference type="EC" id="3.5.1.25"/>
    </reaction>
</comment>
<dbReference type="AlphaFoldDB" id="A0A642VAF0"/>
<dbReference type="FunFam" id="3.20.20.140:FF:000065">
    <property type="entry name" value="N-acetylglucosamine-6-phosphate deacetylase"/>
    <property type="match status" value="1"/>
</dbReference>